<protein>
    <recommendedName>
        <fullName evidence="4">Zinc finger PHD-type domain-containing protein</fullName>
    </recommendedName>
</protein>
<dbReference type="SUPFAM" id="SSF57903">
    <property type="entry name" value="FYVE/PHD zinc finger"/>
    <property type="match status" value="1"/>
</dbReference>
<evidence type="ECO:0000256" key="1">
    <source>
        <dbReference type="SAM" id="MobiDB-lite"/>
    </source>
</evidence>
<accession>A0AAD7Z2K2</accession>
<evidence type="ECO:0000313" key="3">
    <source>
        <dbReference type="Proteomes" id="UP001231518"/>
    </source>
</evidence>
<dbReference type="AlphaFoldDB" id="A0AAD7Z2K2"/>
<dbReference type="Gene3D" id="3.30.40.10">
    <property type="entry name" value="Zinc/RING finger domain, C3HC4 (zinc finger)"/>
    <property type="match status" value="1"/>
</dbReference>
<comment type="caution">
    <text evidence="2">The sequence shown here is derived from an EMBL/GenBank/DDBJ whole genome shotgun (WGS) entry which is preliminary data.</text>
</comment>
<feature type="region of interest" description="Disordered" evidence="1">
    <location>
        <begin position="1"/>
        <end position="46"/>
    </location>
</feature>
<gene>
    <name evidence="2" type="ORF">PYW07_007196</name>
</gene>
<evidence type="ECO:0008006" key="4">
    <source>
        <dbReference type="Google" id="ProtNLM"/>
    </source>
</evidence>
<feature type="compositionally biased region" description="Basic residues" evidence="1">
    <location>
        <begin position="1"/>
        <end position="10"/>
    </location>
</feature>
<name>A0AAD7Z2K2_MYTSE</name>
<dbReference type="Proteomes" id="UP001231518">
    <property type="component" value="Chromosome 2"/>
</dbReference>
<reference evidence="2" key="1">
    <citation type="submission" date="2023-03" db="EMBL/GenBank/DDBJ databases">
        <title>Chromosome-level genomes of two armyworms, Mythimna separata and Mythimna loreyi, provide insights into the biosynthesis and reception of sex pheromones.</title>
        <authorList>
            <person name="Zhao H."/>
        </authorList>
    </citation>
    <scope>NUCLEOTIDE SEQUENCE</scope>
    <source>
        <strain evidence="2">BeijingLab</strain>
        <tissue evidence="2">Pupa</tissue>
    </source>
</reference>
<sequence>MPTQKAKRNGHNGPRGPEGKKGKGKGKTTKKSTKKKSTYSSSEDEEDVRCFYCNHLFSESTEGWENMRGTECPACSLWAHCSCAGVEDDDEDVRFVCERCAVN</sequence>
<organism evidence="2 3">
    <name type="scientific">Mythimna separata</name>
    <name type="common">Oriental armyworm</name>
    <name type="synonym">Pseudaletia separata</name>
    <dbReference type="NCBI Taxonomy" id="271217"/>
    <lineage>
        <taxon>Eukaryota</taxon>
        <taxon>Metazoa</taxon>
        <taxon>Ecdysozoa</taxon>
        <taxon>Arthropoda</taxon>
        <taxon>Hexapoda</taxon>
        <taxon>Insecta</taxon>
        <taxon>Pterygota</taxon>
        <taxon>Neoptera</taxon>
        <taxon>Endopterygota</taxon>
        <taxon>Lepidoptera</taxon>
        <taxon>Glossata</taxon>
        <taxon>Ditrysia</taxon>
        <taxon>Noctuoidea</taxon>
        <taxon>Noctuidae</taxon>
        <taxon>Noctuinae</taxon>
        <taxon>Hadenini</taxon>
        <taxon>Mythimna</taxon>
    </lineage>
</organism>
<dbReference type="InterPro" id="IPR013083">
    <property type="entry name" value="Znf_RING/FYVE/PHD"/>
</dbReference>
<evidence type="ECO:0000313" key="2">
    <source>
        <dbReference type="EMBL" id="KAJ8735576.1"/>
    </source>
</evidence>
<keyword evidence="3" id="KW-1185">Reference proteome</keyword>
<proteinExistence type="predicted"/>
<dbReference type="InterPro" id="IPR011011">
    <property type="entry name" value="Znf_FYVE_PHD"/>
</dbReference>
<feature type="compositionally biased region" description="Basic residues" evidence="1">
    <location>
        <begin position="22"/>
        <end position="37"/>
    </location>
</feature>
<dbReference type="EMBL" id="JARGEI010000002">
    <property type="protein sequence ID" value="KAJ8735576.1"/>
    <property type="molecule type" value="Genomic_DNA"/>
</dbReference>